<dbReference type="RefSeq" id="WP_166687100.1">
    <property type="nucleotide sequence ID" value="NZ_JARRYG010000004.1"/>
</dbReference>
<sequence>MSKIQQVIFDDTILYDKESAKIINLLNTNEVATLTVPANECLSIVLKNSPEVTTQKQLFHEVWEAHGIPINSNTFYQNISIIRKAFKQLGYTPDVLITIPRRGIVISKNIDIKKVKNHHLSEKKPLAVIEKPLTVIEQPLVKKNTTKKNKYHVNLSVVFLILLCLVMVFLYYNNMSKIVSPFSSYKYMGNYNDCSIYASESYSKNFLDNILKTIGGVACYNNEKLYVSVYSNLPRISVIKCNEYIYLSESICSSYYYYLKDNLK</sequence>
<dbReference type="InterPro" id="IPR016032">
    <property type="entry name" value="Sig_transdc_resp-reg_C-effctor"/>
</dbReference>
<gene>
    <name evidence="5" type="ORF">P7V44_05130</name>
</gene>
<dbReference type="GO" id="GO:0003677">
    <property type="term" value="F:DNA binding"/>
    <property type="evidence" value="ECO:0007669"/>
    <property type="project" value="UniProtKB-UniRule"/>
</dbReference>
<feature type="DNA-binding region" description="OmpR/PhoB-type" evidence="2">
    <location>
        <begin position="4"/>
        <end position="108"/>
    </location>
</feature>
<accession>A0AA42FFG9</accession>
<reference evidence="5" key="1">
    <citation type="submission" date="2023-03" db="EMBL/GenBank/DDBJ databases">
        <title>a new species belonging to Providencia genus.</title>
        <authorList>
            <person name="Yang W."/>
            <person name="Hu F."/>
            <person name="Shen S."/>
            <person name="Ding L."/>
            <person name="Yin D."/>
        </authorList>
    </citation>
    <scope>NUCLEOTIDE SEQUENCE</scope>
    <source>
        <strain evidence="5">CRE-3FA-0001</strain>
    </source>
</reference>
<keyword evidence="3" id="KW-1133">Transmembrane helix</keyword>
<keyword evidence="1 2" id="KW-0238">DNA-binding</keyword>
<evidence type="ECO:0000256" key="3">
    <source>
        <dbReference type="SAM" id="Phobius"/>
    </source>
</evidence>
<feature type="transmembrane region" description="Helical" evidence="3">
    <location>
        <begin position="151"/>
        <end position="172"/>
    </location>
</feature>
<evidence type="ECO:0000313" key="5">
    <source>
        <dbReference type="EMBL" id="MDG4695621.1"/>
    </source>
</evidence>
<keyword evidence="3" id="KW-0472">Membrane</keyword>
<dbReference type="EMBL" id="JARRYG010000004">
    <property type="protein sequence ID" value="MDG4695621.1"/>
    <property type="molecule type" value="Genomic_DNA"/>
</dbReference>
<dbReference type="SMART" id="SM00862">
    <property type="entry name" value="Trans_reg_C"/>
    <property type="match status" value="1"/>
</dbReference>
<evidence type="ECO:0000256" key="2">
    <source>
        <dbReference type="PROSITE-ProRule" id="PRU01091"/>
    </source>
</evidence>
<feature type="domain" description="OmpR/PhoB-type" evidence="4">
    <location>
        <begin position="4"/>
        <end position="108"/>
    </location>
</feature>
<dbReference type="InterPro" id="IPR001867">
    <property type="entry name" value="OmpR/PhoB-type_DNA-bd"/>
</dbReference>
<evidence type="ECO:0000313" key="6">
    <source>
        <dbReference type="Proteomes" id="UP001156701"/>
    </source>
</evidence>
<dbReference type="GO" id="GO:0000160">
    <property type="term" value="P:phosphorelay signal transduction system"/>
    <property type="evidence" value="ECO:0007669"/>
    <property type="project" value="InterPro"/>
</dbReference>
<keyword evidence="3" id="KW-0812">Transmembrane</keyword>
<dbReference type="AlphaFoldDB" id="A0AA42FFG9"/>
<evidence type="ECO:0000259" key="4">
    <source>
        <dbReference type="PROSITE" id="PS51755"/>
    </source>
</evidence>
<dbReference type="Proteomes" id="UP001156701">
    <property type="component" value="Unassembled WGS sequence"/>
</dbReference>
<dbReference type="PROSITE" id="PS51755">
    <property type="entry name" value="OMPR_PHOB"/>
    <property type="match status" value="1"/>
</dbReference>
<organism evidence="5 6">
    <name type="scientific">Providencia huashanensis</name>
    <dbReference type="NCBI Taxonomy" id="3037798"/>
    <lineage>
        <taxon>Bacteria</taxon>
        <taxon>Pseudomonadati</taxon>
        <taxon>Pseudomonadota</taxon>
        <taxon>Gammaproteobacteria</taxon>
        <taxon>Enterobacterales</taxon>
        <taxon>Morganellaceae</taxon>
        <taxon>Providencia</taxon>
    </lineage>
</organism>
<dbReference type="InterPro" id="IPR036388">
    <property type="entry name" value="WH-like_DNA-bd_sf"/>
</dbReference>
<comment type="caution">
    <text evidence="5">The sequence shown here is derived from an EMBL/GenBank/DDBJ whole genome shotgun (WGS) entry which is preliminary data.</text>
</comment>
<dbReference type="Gene3D" id="1.10.10.10">
    <property type="entry name" value="Winged helix-like DNA-binding domain superfamily/Winged helix DNA-binding domain"/>
    <property type="match status" value="1"/>
</dbReference>
<protein>
    <submittedName>
        <fullName evidence="5">Winged helix-turn-helix domain-containing protein</fullName>
    </submittedName>
</protein>
<proteinExistence type="predicted"/>
<name>A0AA42FFG9_9GAMM</name>
<dbReference type="GO" id="GO:0006355">
    <property type="term" value="P:regulation of DNA-templated transcription"/>
    <property type="evidence" value="ECO:0007669"/>
    <property type="project" value="InterPro"/>
</dbReference>
<dbReference type="SUPFAM" id="SSF46894">
    <property type="entry name" value="C-terminal effector domain of the bipartite response regulators"/>
    <property type="match status" value="1"/>
</dbReference>
<evidence type="ECO:0000256" key="1">
    <source>
        <dbReference type="ARBA" id="ARBA00023125"/>
    </source>
</evidence>
<dbReference type="Pfam" id="PF00486">
    <property type="entry name" value="Trans_reg_C"/>
    <property type="match status" value="1"/>
</dbReference>